<keyword evidence="2" id="KW-0288">FMN</keyword>
<evidence type="ECO:0000256" key="3">
    <source>
        <dbReference type="ARBA" id="ARBA00023002"/>
    </source>
</evidence>
<evidence type="ECO:0000256" key="6">
    <source>
        <dbReference type="SAM" id="SignalP"/>
    </source>
</evidence>
<dbReference type="GeneID" id="93509397"/>
<reference evidence="7 8" key="1">
    <citation type="submission" date="2024-10" db="EMBL/GenBank/DDBJ databases">
        <title>The Natural Products Discovery Center: Release of the First 8490 Sequenced Strains for Exploring Actinobacteria Biosynthetic Diversity.</title>
        <authorList>
            <person name="Kalkreuter E."/>
            <person name="Kautsar S.A."/>
            <person name="Yang D."/>
            <person name="Bader C.D."/>
            <person name="Teijaro C.N."/>
            <person name="Fluegel L."/>
            <person name="Davis C.M."/>
            <person name="Simpson J.R."/>
            <person name="Lauterbach L."/>
            <person name="Steele A.D."/>
            <person name="Gui C."/>
            <person name="Meng S."/>
            <person name="Li G."/>
            <person name="Viehrig K."/>
            <person name="Ye F."/>
            <person name="Su P."/>
            <person name="Kiefer A.F."/>
            <person name="Nichols A."/>
            <person name="Cepeda A.J."/>
            <person name="Yan W."/>
            <person name="Fan B."/>
            <person name="Jiang Y."/>
            <person name="Adhikari A."/>
            <person name="Zheng C.-J."/>
            <person name="Schuster L."/>
            <person name="Cowan T.M."/>
            <person name="Smanski M.J."/>
            <person name="Chevrette M.G."/>
            <person name="De Carvalho L.P.S."/>
            <person name="Shen B."/>
        </authorList>
    </citation>
    <scope>NUCLEOTIDE SEQUENCE [LARGE SCALE GENOMIC DNA]</scope>
    <source>
        <strain evidence="7 8">NPDC020568</strain>
    </source>
</reference>
<dbReference type="RefSeq" id="WP_051158059.1">
    <property type="nucleotide sequence ID" value="NZ_JBIRUQ010000015.1"/>
</dbReference>
<dbReference type="SUPFAM" id="SSF51679">
    <property type="entry name" value="Bacterial luciferase-like"/>
    <property type="match status" value="1"/>
</dbReference>
<evidence type="ECO:0000256" key="2">
    <source>
        <dbReference type="ARBA" id="ARBA00022643"/>
    </source>
</evidence>
<evidence type="ECO:0008006" key="9">
    <source>
        <dbReference type="Google" id="ProtNLM"/>
    </source>
</evidence>
<dbReference type="InterPro" id="IPR051260">
    <property type="entry name" value="Diverse_substr_monoxygenases"/>
</dbReference>
<dbReference type="Proteomes" id="UP001611263">
    <property type="component" value="Unassembled WGS sequence"/>
</dbReference>
<accession>A0ABW7TWS1</accession>
<feature type="chain" id="PRO_5046755998" description="Monooxygenase" evidence="6">
    <location>
        <begin position="21"/>
        <end position="328"/>
    </location>
</feature>
<proteinExistence type="predicted"/>
<dbReference type="InterPro" id="IPR036661">
    <property type="entry name" value="Luciferase-like_sf"/>
</dbReference>
<keyword evidence="4" id="KW-0503">Monooxygenase</keyword>
<evidence type="ECO:0000313" key="8">
    <source>
        <dbReference type="Proteomes" id="UP001611263"/>
    </source>
</evidence>
<sequence length="328" mass="33308">MTSARSGTPILALAVTTAEAAAILADNTLRTAWERQPAAFAVIGIDRLTGPTATDLDPSLLATALATYGGPPALFAAAAHIDLPYNLARRALSLDHLTRGRSGILLGDRDSRGRTGDAWSGAGLGSSAELGSETTADTARALIGLWQSWPRDSIIGDKDSGILVRSDLIRRVDHLGAARTAGPLSIPASLQGTPVLARFVTVPESGTSRPDTGELAVLGGFPDRGSVAAALEHSTTPVVAEAADIDTAAGLLTAGAHGILLRTGTGGSPAETATDLLRTVAAFVADHGELGALDPHTTLRAVLGLAPPVDLPAGAPPAFAEPSPAVYR</sequence>
<comment type="caution">
    <text evidence="7">The sequence shown here is derived from an EMBL/GenBank/DDBJ whole genome shotgun (WGS) entry which is preliminary data.</text>
</comment>
<dbReference type="EMBL" id="JBIRUQ010000015">
    <property type="protein sequence ID" value="MFI1465280.1"/>
    <property type="molecule type" value="Genomic_DNA"/>
</dbReference>
<organism evidence="7 8">
    <name type="scientific">Nocardia carnea</name>
    <dbReference type="NCBI Taxonomy" id="37328"/>
    <lineage>
        <taxon>Bacteria</taxon>
        <taxon>Bacillati</taxon>
        <taxon>Actinomycetota</taxon>
        <taxon>Actinomycetes</taxon>
        <taxon>Mycobacteriales</taxon>
        <taxon>Nocardiaceae</taxon>
        <taxon>Nocardia</taxon>
    </lineage>
</organism>
<name>A0ABW7TWS1_9NOCA</name>
<keyword evidence="1" id="KW-0285">Flavoprotein</keyword>
<evidence type="ECO:0000313" key="7">
    <source>
        <dbReference type="EMBL" id="MFI1465280.1"/>
    </source>
</evidence>
<evidence type="ECO:0000256" key="1">
    <source>
        <dbReference type="ARBA" id="ARBA00022630"/>
    </source>
</evidence>
<dbReference type="Gene3D" id="3.20.20.30">
    <property type="entry name" value="Luciferase-like domain"/>
    <property type="match status" value="1"/>
</dbReference>
<evidence type="ECO:0000256" key="5">
    <source>
        <dbReference type="SAM" id="MobiDB-lite"/>
    </source>
</evidence>
<protein>
    <recommendedName>
        <fullName evidence="9">Monooxygenase</fullName>
    </recommendedName>
</protein>
<dbReference type="PANTHER" id="PTHR30011">
    <property type="entry name" value="ALKANESULFONATE MONOOXYGENASE-RELATED"/>
    <property type="match status" value="1"/>
</dbReference>
<feature type="signal peptide" evidence="6">
    <location>
        <begin position="1"/>
        <end position="20"/>
    </location>
</feature>
<evidence type="ECO:0000256" key="4">
    <source>
        <dbReference type="ARBA" id="ARBA00023033"/>
    </source>
</evidence>
<feature type="region of interest" description="Disordered" evidence="5">
    <location>
        <begin position="111"/>
        <end position="131"/>
    </location>
</feature>
<dbReference type="PANTHER" id="PTHR30011:SF16">
    <property type="entry name" value="C2H2 FINGER DOMAIN TRANSCRIPTION FACTOR (EUROFUNG)-RELATED"/>
    <property type="match status" value="1"/>
</dbReference>
<keyword evidence="8" id="KW-1185">Reference proteome</keyword>
<keyword evidence="3" id="KW-0560">Oxidoreductase</keyword>
<gene>
    <name evidence="7" type="ORF">ACH4WX_31600</name>
</gene>
<keyword evidence="6" id="KW-0732">Signal</keyword>